<accession>A0ABT3ZHR1</accession>
<dbReference type="PANTHER" id="PTHR10009">
    <property type="entry name" value="PROTEIN YELLOW-RELATED"/>
    <property type="match status" value="1"/>
</dbReference>
<proteinExistence type="predicted"/>
<comment type="subcellular location">
    <subcellularLocation>
        <location evidence="1">Secreted</location>
    </subcellularLocation>
</comment>
<evidence type="ECO:0000313" key="3">
    <source>
        <dbReference type="EMBL" id="MCY0386068.1"/>
    </source>
</evidence>
<comment type="caution">
    <text evidence="3">The sequence shown here is derived from an EMBL/GenBank/DDBJ whole genome shotgun (WGS) entry which is preliminary data.</text>
</comment>
<dbReference type="InterPro" id="IPR017996">
    <property type="entry name" value="MRJP/yellow-related"/>
</dbReference>
<sequence length="398" mass="43067">MTLHSTSRFVLRFNLRLPRRVLGVSALAALGLAFALPAPVRAADILPPTLPTHEDARLESVATSDHIWNGVTVTRDGRIFVSLTQSEGPGASLAEVGKDGSLRPYPDAAWNQWGDGTDPTHHFMHVNALRIGPDGMLWAVDSGNKGIGGGTHAVPGAGKLVQIDPATDQVKRIYALVAPTQKDGSYFDDVRFNGRHAYLTDPGAVGLVVLDLDTGASRRVLDGHPLSIDHAPIYADGVKLHLPNGKEKRVGLDQLEVSPDGRYLYYQPIPGPLARIATRYLDDPALSPAQVDAHAERWLDTWSTGGTATDAAGNIYASDLNTRSVRRIAPDRTVTTVISDPRLTWIDAMWVQDGYLYMPAAQINRTPATTGGKPSTVQYPVHLYRVRIGAMQAPIDHP</sequence>
<reference evidence="3" key="1">
    <citation type="submission" date="2022-11" db="EMBL/GenBank/DDBJ databases">
        <title>Robbsia betulipollinis sp. nov., isolated from pollen of birch (Betula pendula).</title>
        <authorList>
            <person name="Shi H."/>
            <person name="Ambika Manirajan B."/>
            <person name="Ratering S."/>
            <person name="Geissler-Plaum R."/>
            <person name="Schnell S."/>
        </authorList>
    </citation>
    <scope>NUCLEOTIDE SEQUENCE</scope>
    <source>
        <strain evidence="3">Bb-Pol-6</strain>
    </source>
</reference>
<evidence type="ECO:0000256" key="1">
    <source>
        <dbReference type="ARBA" id="ARBA00004613"/>
    </source>
</evidence>
<dbReference type="InterPro" id="IPR011042">
    <property type="entry name" value="6-blade_b-propeller_TolB-like"/>
</dbReference>
<evidence type="ECO:0008006" key="5">
    <source>
        <dbReference type="Google" id="ProtNLM"/>
    </source>
</evidence>
<dbReference type="EMBL" id="JAPMXC010000001">
    <property type="protein sequence ID" value="MCY0386068.1"/>
    <property type="molecule type" value="Genomic_DNA"/>
</dbReference>
<dbReference type="PANTHER" id="PTHR10009:SF18">
    <property type="entry name" value="PROTEIN YELLOW-LIKE PROTEIN"/>
    <property type="match status" value="1"/>
</dbReference>
<evidence type="ECO:0000256" key="2">
    <source>
        <dbReference type="ARBA" id="ARBA00022525"/>
    </source>
</evidence>
<protein>
    <recommendedName>
        <fullName evidence="5">Major royal jelly protein</fullName>
    </recommendedName>
</protein>
<gene>
    <name evidence="3" type="ORF">OVY01_02170</name>
</gene>
<dbReference type="Pfam" id="PF03022">
    <property type="entry name" value="MRJP"/>
    <property type="match status" value="1"/>
</dbReference>
<keyword evidence="2" id="KW-0964">Secreted</keyword>
<dbReference type="SUPFAM" id="SSF63829">
    <property type="entry name" value="Calcium-dependent phosphotriesterase"/>
    <property type="match status" value="1"/>
</dbReference>
<name>A0ABT3ZHR1_9BURK</name>
<evidence type="ECO:0000313" key="4">
    <source>
        <dbReference type="Proteomes" id="UP001082899"/>
    </source>
</evidence>
<keyword evidence="4" id="KW-1185">Reference proteome</keyword>
<dbReference type="RefSeq" id="WP_267845300.1">
    <property type="nucleotide sequence ID" value="NZ_JAPMXC010000001.1"/>
</dbReference>
<dbReference type="Gene3D" id="2.120.10.30">
    <property type="entry name" value="TolB, C-terminal domain"/>
    <property type="match status" value="1"/>
</dbReference>
<organism evidence="3 4">
    <name type="scientific">Robbsia betulipollinis</name>
    <dbReference type="NCBI Taxonomy" id="2981849"/>
    <lineage>
        <taxon>Bacteria</taxon>
        <taxon>Pseudomonadati</taxon>
        <taxon>Pseudomonadota</taxon>
        <taxon>Betaproteobacteria</taxon>
        <taxon>Burkholderiales</taxon>
        <taxon>Burkholderiaceae</taxon>
        <taxon>Robbsia</taxon>
    </lineage>
</organism>
<dbReference type="Proteomes" id="UP001082899">
    <property type="component" value="Unassembled WGS sequence"/>
</dbReference>